<dbReference type="EMBL" id="FOAF01000001">
    <property type="protein sequence ID" value="SEK34962.1"/>
    <property type="molecule type" value="Genomic_DNA"/>
</dbReference>
<protein>
    <submittedName>
        <fullName evidence="2">Quinoprotein glucose dehydrogenase</fullName>
    </submittedName>
</protein>
<dbReference type="InterPro" id="IPR011047">
    <property type="entry name" value="Quinoprotein_ADH-like_sf"/>
</dbReference>
<dbReference type="AlphaFoldDB" id="A0A1H7GDN9"/>
<gene>
    <name evidence="2" type="ORF">SAMN05661044_00026</name>
</gene>
<reference evidence="3" key="1">
    <citation type="submission" date="2016-10" db="EMBL/GenBank/DDBJ databases">
        <authorList>
            <person name="Varghese N."/>
            <person name="Submissions S."/>
        </authorList>
    </citation>
    <scope>NUCLEOTIDE SEQUENCE [LARGE SCALE GENOMIC DNA]</scope>
    <source>
        <strain evidence="3">DSM 18733</strain>
    </source>
</reference>
<feature type="domain" description="Pyrrolo-quinoline quinone repeat" evidence="1">
    <location>
        <begin position="15"/>
        <end position="60"/>
    </location>
</feature>
<organism evidence="2 3">
    <name type="scientific">Olivibacter domesticus</name>
    <name type="common">Pseudosphingobacterium domesticum</name>
    <dbReference type="NCBI Taxonomy" id="407022"/>
    <lineage>
        <taxon>Bacteria</taxon>
        <taxon>Pseudomonadati</taxon>
        <taxon>Bacteroidota</taxon>
        <taxon>Sphingobacteriia</taxon>
        <taxon>Sphingobacteriales</taxon>
        <taxon>Sphingobacteriaceae</taxon>
        <taxon>Olivibacter</taxon>
    </lineage>
</organism>
<keyword evidence="3" id="KW-1185">Reference proteome</keyword>
<proteinExistence type="predicted"/>
<dbReference type="SUPFAM" id="SSF50998">
    <property type="entry name" value="Quinoprotein alcohol dehydrogenase-like"/>
    <property type="match status" value="1"/>
</dbReference>
<evidence type="ECO:0000313" key="2">
    <source>
        <dbReference type="EMBL" id="SEK34962.1"/>
    </source>
</evidence>
<dbReference type="InterPro" id="IPR002372">
    <property type="entry name" value="PQQ_rpt_dom"/>
</dbReference>
<evidence type="ECO:0000259" key="1">
    <source>
        <dbReference type="Pfam" id="PF01011"/>
    </source>
</evidence>
<dbReference type="Pfam" id="PF01011">
    <property type="entry name" value="PQQ"/>
    <property type="match status" value="1"/>
</dbReference>
<name>A0A1H7GDN9_OLID1</name>
<accession>A0A1H7GDN9</accession>
<dbReference type="Gene3D" id="2.140.10.10">
    <property type="entry name" value="Quinoprotein alcohol dehydrogenase-like superfamily"/>
    <property type="match status" value="1"/>
</dbReference>
<sequence length="87" mass="9519">MIKPIVQLSFKPFLFNIKATKDGMFRAYNKRTGELLLEKTLPAAGFATPSTYEVGRKQYVVIACGGTKLGMSKGDSYVAFAYLSNSA</sequence>
<evidence type="ECO:0000313" key="3">
    <source>
        <dbReference type="Proteomes" id="UP000199421"/>
    </source>
</evidence>
<dbReference type="RefSeq" id="WP_202907707.1">
    <property type="nucleotide sequence ID" value="NZ_FOAF01000001.1"/>
</dbReference>
<dbReference type="Proteomes" id="UP000199421">
    <property type="component" value="Unassembled WGS sequence"/>
</dbReference>
<dbReference type="STRING" id="407022.SAMN05661044_00026"/>